<evidence type="ECO:0000256" key="3">
    <source>
        <dbReference type="ARBA" id="ARBA00022679"/>
    </source>
</evidence>
<feature type="region of interest" description="Disordered" evidence="8">
    <location>
        <begin position="604"/>
        <end position="660"/>
    </location>
</feature>
<dbReference type="Proteomes" id="UP001601992">
    <property type="component" value="Unassembled WGS sequence"/>
</dbReference>
<accession>A0ABW6RRV0</accession>
<dbReference type="PANTHER" id="PTHR43289:SF6">
    <property type="entry name" value="SERINE_THREONINE-PROTEIN KINASE NEKL-3"/>
    <property type="match status" value="1"/>
</dbReference>
<evidence type="ECO:0000256" key="9">
    <source>
        <dbReference type="SAM" id="Phobius"/>
    </source>
</evidence>
<feature type="transmembrane region" description="Helical" evidence="9">
    <location>
        <begin position="311"/>
        <end position="332"/>
    </location>
</feature>
<keyword evidence="2" id="KW-0723">Serine/threonine-protein kinase</keyword>
<dbReference type="InterPro" id="IPR000719">
    <property type="entry name" value="Prot_kinase_dom"/>
</dbReference>
<dbReference type="GO" id="GO:0004674">
    <property type="term" value="F:protein serine/threonine kinase activity"/>
    <property type="evidence" value="ECO:0007669"/>
    <property type="project" value="UniProtKB-EC"/>
</dbReference>
<dbReference type="RefSeq" id="WP_387402471.1">
    <property type="nucleotide sequence ID" value="NZ_JBIAQY010000001.1"/>
</dbReference>
<dbReference type="EMBL" id="JBIAQY010000001">
    <property type="protein sequence ID" value="MFF3566728.1"/>
    <property type="molecule type" value="Genomic_DNA"/>
</dbReference>
<evidence type="ECO:0000313" key="12">
    <source>
        <dbReference type="Proteomes" id="UP001601992"/>
    </source>
</evidence>
<evidence type="ECO:0000256" key="6">
    <source>
        <dbReference type="ARBA" id="ARBA00022840"/>
    </source>
</evidence>
<dbReference type="SUPFAM" id="SSF56112">
    <property type="entry name" value="Protein kinase-like (PK-like)"/>
    <property type="match status" value="1"/>
</dbReference>
<comment type="caution">
    <text evidence="11">The sequence shown here is derived from an EMBL/GenBank/DDBJ whole genome shotgun (WGS) entry which is preliminary data.</text>
</comment>
<gene>
    <name evidence="11" type="ORF">ACFYXQ_02985</name>
</gene>
<dbReference type="EC" id="2.7.11.1" evidence="1"/>
<feature type="domain" description="Protein kinase" evidence="10">
    <location>
        <begin position="9"/>
        <end position="269"/>
    </location>
</feature>
<organism evidence="11 12">
    <name type="scientific">Nocardia jiangxiensis</name>
    <dbReference type="NCBI Taxonomy" id="282685"/>
    <lineage>
        <taxon>Bacteria</taxon>
        <taxon>Bacillati</taxon>
        <taxon>Actinomycetota</taxon>
        <taxon>Actinomycetes</taxon>
        <taxon>Mycobacteriales</taxon>
        <taxon>Nocardiaceae</taxon>
        <taxon>Nocardia</taxon>
    </lineage>
</organism>
<keyword evidence="12" id="KW-1185">Reference proteome</keyword>
<dbReference type="InterPro" id="IPR011009">
    <property type="entry name" value="Kinase-like_dom_sf"/>
</dbReference>
<keyword evidence="9" id="KW-1133">Transmembrane helix</keyword>
<name>A0ABW6RRV0_9NOCA</name>
<dbReference type="InterPro" id="IPR017441">
    <property type="entry name" value="Protein_kinase_ATP_BS"/>
</dbReference>
<evidence type="ECO:0000313" key="11">
    <source>
        <dbReference type="EMBL" id="MFF3566728.1"/>
    </source>
</evidence>
<evidence type="ECO:0000256" key="8">
    <source>
        <dbReference type="SAM" id="MobiDB-lite"/>
    </source>
</evidence>
<reference evidence="11 12" key="1">
    <citation type="submission" date="2024-10" db="EMBL/GenBank/DDBJ databases">
        <title>The Natural Products Discovery Center: Release of the First 8490 Sequenced Strains for Exploring Actinobacteria Biosynthetic Diversity.</title>
        <authorList>
            <person name="Kalkreuter E."/>
            <person name="Kautsar S.A."/>
            <person name="Yang D."/>
            <person name="Bader C.D."/>
            <person name="Teijaro C.N."/>
            <person name="Fluegel L."/>
            <person name="Davis C.M."/>
            <person name="Simpson J.R."/>
            <person name="Lauterbach L."/>
            <person name="Steele A.D."/>
            <person name="Gui C."/>
            <person name="Meng S."/>
            <person name="Li G."/>
            <person name="Viehrig K."/>
            <person name="Ye F."/>
            <person name="Su P."/>
            <person name="Kiefer A.F."/>
            <person name="Nichols A."/>
            <person name="Cepeda A.J."/>
            <person name="Yan W."/>
            <person name="Fan B."/>
            <person name="Jiang Y."/>
            <person name="Adhikari A."/>
            <person name="Zheng C.-J."/>
            <person name="Schuster L."/>
            <person name="Cowan T.M."/>
            <person name="Smanski M.J."/>
            <person name="Chevrette M.G."/>
            <person name="De Carvalho L.P.S."/>
            <person name="Shen B."/>
        </authorList>
    </citation>
    <scope>NUCLEOTIDE SEQUENCE [LARGE SCALE GENOMIC DNA]</scope>
    <source>
        <strain evidence="11 12">NPDC002593</strain>
    </source>
</reference>
<evidence type="ECO:0000256" key="5">
    <source>
        <dbReference type="ARBA" id="ARBA00022777"/>
    </source>
</evidence>
<keyword evidence="5 11" id="KW-0418">Kinase</keyword>
<dbReference type="CDD" id="cd14014">
    <property type="entry name" value="STKc_PknB_like"/>
    <property type="match status" value="1"/>
</dbReference>
<protein>
    <recommendedName>
        <fullName evidence="1">non-specific serine/threonine protein kinase</fullName>
        <ecNumber evidence="1">2.7.11.1</ecNumber>
    </recommendedName>
</protein>
<dbReference type="Gene3D" id="3.30.200.20">
    <property type="entry name" value="Phosphorylase Kinase, domain 1"/>
    <property type="match status" value="1"/>
</dbReference>
<evidence type="ECO:0000256" key="4">
    <source>
        <dbReference type="ARBA" id="ARBA00022741"/>
    </source>
</evidence>
<dbReference type="PROSITE" id="PS00108">
    <property type="entry name" value="PROTEIN_KINASE_ST"/>
    <property type="match status" value="1"/>
</dbReference>
<evidence type="ECO:0000256" key="2">
    <source>
        <dbReference type="ARBA" id="ARBA00022527"/>
    </source>
</evidence>
<evidence type="ECO:0000256" key="7">
    <source>
        <dbReference type="PROSITE-ProRule" id="PRU10141"/>
    </source>
</evidence>
<dbReference type="PROSITE" id="PS50011">
    <property type="entry name" value="PROTEIN_KINASE_DOM"/>
    <property type="match status" value="1"/>
</dbReference>
<evidence type="ECO:0000256" key="1">
    <source>
        <dbReference type="ARBA" id="ARBA00012513"/>
    </source>
</evidence>
<dbReference type="Pfam" id="PF00069">
    <property type="entry name" value="Pkinase"/>
    <property type="match status" value="1"/>
</dbReference>
<keyword evidence="4 7" id="KW-0547">Nucleotide-binding</keyword>
<keyword evidence="9" id="KW-0812">Transmembrane</keyword>
<sequence length="660" mass="71202">MSVKAFGRYQLQELIGEGGMGQVWRAYDTVTDRFVAIKVLPEHFAADANFRERFRREAHDTARLREPHVIPIHGYGEIDGRFYLDMRLIDGIDLRTLLKRDGAMQPKAAVAVIAQAAAALDAAHAQGLVHRDVKPSNLLVNDSGFVYLIDFGICRSAEDTRLTRTSAMIGTLAYMAPERFTTGVVDGRSDVYALTCVLCECLTGTPPYPGNSAEQQIAAHLTAEPPAPSTRRSDLPGGFDHVVARGLAKSPDDRYTTAGELAVAAGTALADTPPTVLARALPTPPGHRLLPFLRSNRLQRTRFAPGNKRPVVRATVAAVAVLIGAAAVAGVWRLSHGSTPVLAFDGKYGVTYTHRSMNGNPVEAVTDTRVWSVRSRCLPGSDRCVASITSENPDAPGSAPTQFVADYRDGAWTATREVEPWPDNDCTSPITHAPQMVQGWQRVVLRSVGAQWTGTYRGYVGGPCAYAQESGMTLSRLGGIEPNVHVVAPETIPAPVDPPATAMNGTYQVTIAYGSTPEVPNPPAPDRIRQRYDTICLRTGDRCAATTQSDPSADPRTDPRAVFVPMLVYAGGAWSMVYDTPYPCYNDSNEPHTNATFRWNLARSDADPDSADSFTGTWSRDKAGPCPGTSRATVDMRPVGSTGIRPALAPTPITRPVRSL</sequence>
<proteinExistence type="predicted"/>
<feature type="binding site" evidence="7">
    <location>
        <position position="38"/>
    </location>
    <ligand>
        <name>ATP</name>
        <dbReference type="ChEBI" id="CHEBI:30616"/>
    </ligand>
</feature>
<dbReference type="InterPro" id="IPR008271">
    <property type="entry name" value="Ser/Thr_kinase_AS"/>
</dbReference>
<dbReference type="PANTHER" id="PTHR43289">
    <property type="entry name" value="MITOGEN-ACTIVATED PROTEIN KINASE KINASE KINASE 20-RELATED"/>
    <property type="match status" value="1"/>
</dbReference>
<dbReference type="PROSITE" id="PS00107">
    <property type="entry name" value="PROTEIN_KINASE_ATP"/>
    <property type="match status" value="1"/>
</dbReference>
<keyword evidence="3 11" id="KW-0808">Transferase</keyword>
<keyword evidence="6 7" id="KW-0067">ATP-binding</keyword>
<dbReference type="SMART" id="SM00220">
    <property type="entry name" value="S_TKc"/>
    <property type="match status" value="1"/>
</dbReference>
<evidence type="ECO:0000259" key="10">
    <source>
        <dbReference type="PROSITE" id="PS50011"/>
    </source>
</evidence>
<keyword evidence="9" id="KW-0472">Membrane</keyword>
<dbReference type="Gene3D" id="1.10.510.10">
    <property type="entry name" value="Transferase(Phosphotransferase) domain 1"/>
    <property type="match status" value="1"/>
</dbReference>